<dbReference type="Gene3D" id="1.10.472.10">
    <property type="entry name" value="Cyclin-like"/>
    <property type="match status" value="1"/>
</dbReference>
<accession>A0A0H5RBT9</accession>
<feature type="compositionally biased region" description="Low complexity" evidence="1">
    <location>
        <begin position="53"/>
        <end position="66"/>
    </location>
</feature>
<dbReference type="AlphaFoldDB" id="A0A0H5RBT9"/>
<dbReference type="SUPFAM" id="SSF47954">
    <property type="entry name" value="Cyclin-like"/>
    <property type="match status" value="1"/>
</dbReference>
<feature type="non-terminal residue" evidence="2">
    <location>
        <position position="1"/>
    </location>
</feature>
<dbReference type="InterPro" id="IPR036915">
    <property type="entry name" value="Cyclin-like_sf"/>
</dbReference>
<protein>
    <recommendedName>
        <fullName evidence="3">Cyclin N-terminal domain-containing protein</fullName>
    </recommendedName>
</protein>
<organism evidence="2">
    <name type="scientific">Spongospora subterranea</name>
    <dbReference type="NCBI Taxonomy" id="70186"/>
    <lineage>
        <taxon>Eukaryota</taxon>
        <taxon>Sar</taxon>
        <taxon>Rhizaria</taxon>
        <taxon>Endomyxa</taxon>
        <taxon>Phytomyxea</taxon>
        <taxon>Plasmodiophorida</taxon>
        <taxon>Plasmodiophoridae</taxon>
        <taxon>Spongospora</taxon>
    </lineage>
</organism>
<sequence length="228" mass="26056">HITRSPRSRFPIQFTQSSQVSNPLHAMLLKESSTVSLRHLPLFPTDRPPPACSPSSSRASSPLAPRQPKRPRHSYSDPIVEYGHIPRPSRLTGDKVFSLSSLSKLDQRAIVALFSFVRDQFETFVEVIVGGLVYYELLLQMRPFLRRSSPRATTRKLMTSLLLSSKWVDDDCLDNKVWSDHFRIPLKTLNNLERTVLSILRFDIAVAEEEYDLAHRRVLPILLGLPPF</sequence>
<dbReference type="InterPro" id="IPR013922">
    <property type="entry name" value="Cyclin_PHO80-like"/>
</dbReference>
<dbReference type="CDD" id="cd20557">
    <property type="entry name" value="CYCLIN_ScPCL1-like"/>
    <property type="match status" value="1"/>
</dbReference>
<dbReference type="PANTHER" id="PTHR15615:SF108">
    <property type="entry name" value="PROTEIN CNPPD1"/>
    <property type="match status" value="1"/>
</dbReference>
<dbReference type="EMBL" id="HACM01010799">
    <property type="protein sequence ID" value="CRZ11241.1"/>
    <property type="molecule type" value="Transcribed_RNA"/>
</dbReference>
<proteinExistence type="predicted"/>
<evidence type="ECO:0000256" key="1">
    <source>
        <dbReference type="SAM" id="MobiDB-lite"/>
    </source>
</evidence>
<evidence type="ECO:0008006" key="3">
    <source>
        <dbReference type="Google" id="ProtNLM"/>
    </source>
</evidence>
<reference evidence="2" key="1">
    <citation type="submission" date="2015-04" db="EMBL/GenBank/DDBJ databases">
        <title>The genome sequence of the plant pathogenic Rhizarian Plasmodiophora brassicae reveals insights in its biotrophic life cycle and the origin of chitin synthesis.</title>
        <authorList>
            <person name="Schwelm A."/>
            <person name="Fogelqvist J."/>
            <person name="Knaust A."/>
            <person name="Julke S."/>
            <person name="Lilja T."/>
            <person name="Dhandapani V."/>
            <person name="Bonilla-Rosso G."/>
            <person name="Karlsson M."/>
            <person name="Shevchenko A."/>
            <person name="Choi S.R."/>
            <person name="Kim H.G."/>
            <person name="Park J.Y."/>
            <person name="Lim Y.P."/>
            <person name="Ludwig-Muller J."/>
            <person name="Dixelius C."/>
        </authorList>
    </citation>
    <scope>NUCLEOTIDE SEQUENCE</scope>
    <source>
        <tissue evidence="2">Potato root galls</tissue>
    </source>
</reference>
<dbReference type="PANTHER" id="PTHR15615">
    <property type="match status" value="1"/>
</dbReference>
<evidence type="ECO:0000313" key="2">
    <source>
        <dbReference type="EMBL" id="CRZ11241.1"/>
    </source>
</evidence>
<dbReference type="GO" id="GO:0019901">
    <property type="term" value="F:protein kinase binding"/>
    <property type="evidence" value="ECO:0007669"/>
    <property type="project" value="InterPro"/>
</dbReference>
<feature type="region of interest" description="Disordered" evidence="1">
    <location>
        <begin position="46"/>
        <end position="79"/>
    </location>
</feature>
<name>A0A0H5RBT9_9EUKA</name>